<dbReference type="Pfam" id="PF11412">
    <property type="entry name" value="DsbD_N"/>
    <property type="match status" value="1"/>
</dbReference>
<comment type="subcellular location">
    <subcellularLocation>
        <location evidence="1">Membrane</location>
        <topology evidence="1">Multi-pass membrane protein</topology>
    </subcellularLocation>
</comment>
<reference evidence="11" key="1">
    <citation type="journal article" date="2019" name="Int. J. Syst. Evol. Microbiol.">
        <title>The Global Catalogue of Microorganisms (GCM) 10K type strain sequencing project: providing services to taxonomists for standard genome sequencing and annotation.</title>
        <authorList>
            <consortium name="The Broad Institute Genomics Platform"/>
            <consortium name="The Broad Institute Genome Sequencing Center for Infectious Disease"/>
            <person name="Wu L."/>
            <person name="Ma J."/>
        </authorList>
    </citation>
    <scope>NUCLEOTIDE SEQUENCE [LARGE SCALE GENOMIC DNA]</scope>
    <source>
        <strain evidence="11">NBRC 110107</strain>
    </source>
</reference>
<keyword evidence="5 6" id="KW-0472">Membrane</keyword>
<dbReference type="CDD" id="cd02953">
    <property type="entry name" value="DsbDgamma"/>
    <property type="match status" value="1"/>
</dbReference>
<dbReference type="Gene3D" id="3.40.30.10">
    <property type="entry name" value="Glutaredoxin"/>
    <property type="match status" value="1"/>
</dbReference>
<evidence type="ECO:0000256" key="4">
    <source>
        <dbReference type="ARBA" id="ARBA00022989"/>
    </source>
</evidence>
<accession>A0ABQ6BEY3</accession>
<dbReference type="Pfam" id="PF13899">
    <property type="entry name" value="Thioredoxin_7"/>
    <property type="match status" value="1"/>
</dbReference>
<feature type="transmembrane region" description="Helical" evidence="6">
    <location>
        <begin position="414"/>
        <end position="435"/>
    </location>
</feature>
<feature type="domain" description="Thiol:disulfide interchange protein DsbD N-terminal" evidence="9">
    <location>
        <begin position="62"/>
        <end position="170"/>
    </location>
</feature>
<evidence type="ECO:0000256" key="7">
    <source>
        <dbReference type="SAM" id="SignalP"/>
    </source>
</evidence>
<evidence type="ECO:0000256" key="5">
    <source>
        <dbReference type="ARBA" id="ARBA00023136"/>
    </source>
</evidence>
<evidence type="ECO:0000313" key="10">
    <source>
        <dbReference type="EMBL" id="GLS00600.1"/>
    </source>
</evidence>
<feature type="transmembrane region" description="Helical" evidence="6">
    <location>
        <begin position="329"/>
        <end position="355"/>
    </location>
</feature>
<evidence type="ECO:0000256" key="6">
    <source>
        <dbReference type="SAM" id="Phobius"/>
    </source>
</evidence>
<feature type="transmembrane region" description="Helical" evidence="6">
    <location>
        <begin position="553"/>
        <end position="574"/>
    </location>
</feature>
<feature type="domain" description="Cytochrome C biogenesis protein transmembrane" evidence="8">
    <location>
        <begin position="334"/>
        <end position="544"/>
    </location>
</feature>
<keyword evidence="4 6" id="KW-1133">Transmembrane helix</keyword>
<evidence type="ECO:0000259" key="9">
    <source>
        <dbReference type="Pfam" id="PF11412"/>
    </source>
</evidence>
<evidence type="ECO:0000313" key="11">
    <source>
        <dbReference type="Proteomes" id="UP001156921"/>
    </source>
</evidence>
<feature type="transmembrane region" description="Helical" evidence="6">
    <location>
        <begin position="456"/>
        <end position="484"/>
    </location>
</feature>
<keyword evidence="7" id="KW-0732">Signal</keyword>
<feature type="transmembrane region" description="Helical" evidence="6">
    <location>
        <begin position="490"/>
        <end position="516"/>
    </location>
</feature>
<keyword evidence="11" id="KW-1185">Reference proteome</keyword>
<dbReference type="SUPFAM" id="SSF52833">
    <property type="entry name" value="Thioredoxin-like"/>
    <property type="match status" value="1"/>
</dbReference>
<comment type="caution">
    <text evidence="10">The sequence shown here is derived from an EMBL/GenBank/DDBJ whole genome shotgun (WGS) entry which is preliminary data.</text>
</comment>
<evidence type="ECO:0000256" key="2">
    <source>
        <dbReference type="ARBA" id="ARBA00022692"/>
    </source>
</evidence>
<sequence length="740" mass="75449">MAVGTAKVAATVSGGRVNLFVRVLILLALCAGPGQAVAQTGVAGPQRTGRIEAELVPLSAWAAPGSTAVVAVKQTIQPGWHTYWRNPGDSGGATTLAWTLPQGARAGDIVWPVPERQRLAGLMNYGYSGVVWLPVPVEVPASARVGTVLPLTVKASFFVCSAEMCVPEDLTLRLDLPVREGAAPPDPRHGAAITAVLESAPRPAGIEARIALENGVLTLGAAGGPLAGRDPGPSYFFPFEGGIIDHPAAQTGDWGPQGLTLRLQSGGETRAAGLTGPVGGVLVTAHGSWEIRAEPGAAPAGTSGTGVLSEAADAAPAGPEASNGTGLAAFAQAVLFAVLGGLILNLMPCVFPILAMKAASLAASAHDVRHARRDGLAFLAGVLTTFLLLAGVVLALRAAGEAVGWGFQLQSPPFIAGLALLMLAVALNLSGVFHVGGGLQGAGSGPLARLPGGVGAFFTGALAVIVAAPCTAPFMAFAMGAALVMPWPMALLVFLGLGLGLALPFVVVSLTPGLLARLPRPGPWMERLKGLLAFPMYATALWLAWVFSRQTGAESLGLLFGAGVLLSLGLWLVGGGQTERGFGRRGVLHLTAGAIALLLAAATGWLAAIMPAEIPVTEPNGPPVGATSAPWSPAAVEAALAEGRPVLVNFTADWCVTCKINERTSLTSAGVKAAMDRSNAVYLVGDWTRRDDAITAELQRHGRSGVPLYLLYSPGSAEPRVLPQLLTEGVVIDALKTAAS</sequence>
<dbReference type="EMBL" id="BSOY01000007">
    <property type="protein sequence ID" value="GLS00600.1"/>
    <property type="molecule type" value="Genomic_DNA"/>
</dbReference>
<feature type="transmembrane region" description="Helical" evidence="6">
    <location>
        <begin position="376"/>
        <end position="399"/>
    </location>
</feature>
<organism evidence="10 11">
    <name type="scientific">Brevundimonas denitrificans</name>
    <dbReference type="NCBI Taxonomy" id="1443434"/>
    <lineage>
        <taxon>Bacteria</taxon>
        <taxon>Pseudomonadati</taxon>
        <taxon>Pseudomonadota</taxon>
        <taxon>Alphaproteobacteria</taxon>
        <taxon>Caulobacterales</taxon>
        <taxon>Caulobacteraceae</taxon>
        <taxon>Brevundimonas</taxon>
    </lineage>
</organism>
<keyword evidence="2 6" id="KW-0812">Transmembrane</keyword>
<feature type="chain" id="PRO_5046304597" evidence="7">
    <location>
        <begin position="39"/>
        <end position="740"/>
    </location>
</feature>
<dbReference type="Proteomes" id="UP001156921">
    <property type="component" value="Unassembled WGS sequence"/>
</dbReference>
<dbReference type="PANTHER" id="PTHR32234:SF3">
    <property type="entry name" value="SUPPRESSION OF COPPER SENSITIVITY PROTEIN"/>
    <property type="match status" value="1"/>
</dbReference>
<dbReference type="PANTHER" id="PTHR32234">
    <property type="entry name" value="THIOL:DISULFIDE INTERCHANGE PROTEIN DSBD"/>
    <property type="match status" value="1"/>
</dbReference>
<name>A0ABQ6BEY3_9CAUL</name>
<dbReference type="InterPro" id="IPR036249">
    <property type="entry name" value="Thioredoxin-like_sf"/>
</dbReference>
<proteinExistence type="predicted"/>
<keyword evidence="3" id="KW-0201">Cytochrome c-type biogenesis</keyword>
<dbReference type="InterPro" id="IPR035671">
    <property type="entry name" value="DsbD_gamma"/>
</dbReference>
<evidence type="ECO:0000259" key="8">
    <source>
        <dbReference type="Pfam" id="PF02683"/>
    </source>
</evidence>
<dbReference type="Pfam" id="PF02683">
    <property type="entry name" value="DsbD_TM"/>
    <property type="match status" value="1"/>
</dbReference>
<feature type="transmembrane region" description="Helical" evidence="6">
    <location>
        <begin position="528"/>
        <end position="547"/>
    </location>
</feature>
<feature type="signal peptide" evidence="7">
    <location>
        <begin position="1"/>
        <end position="38"/>
    </location>
</feature>
<evidence type="ECO:0000256" key="3">
    <source>
        <dbReference type="ARBA" id="ARBA00022748"/>
    </source>
</evidence>
<protein>
    <submittedName>
        <fullName evidence="10">Thiol:disulfide interchange protein DsbD</fullName>
    </submittedName>
</protein>
<dbReference type="InterPro" id="IPR028250">
    <property type="entry name" value="DsbDN"/>
</dbReference>
<evidence type="ECO:0000256" key="1">
    <source>
        <dbReference type="ARBA" id="ARBA00004141"/>
    </source>
</evidence>
<gene>
    <name evidence="10" type="ORF">GCM10007859_06070</name>
</gene>
<feature type="transmembrane region" description="Helical" evidence="6">
    <location>
        <begin position="586"/>
        <end position="610"/>
    </location>
</feature>
<dbReference type="InterPro" id="IPR003834">
    <property type="entry name" value="Cyt_c_assmbl_TM_dom"/>
</dbReference>